<evidence type="ECO:0000256" key="5">
    <source>
        <dbReference type="RuleBase" id="RU362066"/>
    </source>
</evidence>
<protein>
    <recommendedName>
        <fullName evidence="5">Flagellar hook-associated protein 2</fullName>
        <shortName evidence="5">HAP2</shortName>
    </recommendedName>
    <alternativeName>
        <fullName evidence="5">Flagellar cap protein</fullName>
    </alternativeName>
</protein>
<dbReference type="Pfam" id="PF02465">
    <property type="entry name" value="FliD_N"/>
    <property type="match status" value="1"/>
</dbReference>
<keyword evidence="8" id="KW-0282">Flagellum</keyword>
<comment type="function">
    <text evidence="5">Required for morphogenesis and for the elongation of the flagellar filament by facilitating polymerization of the flagellin monomers at the tip of growing filament. Forms a capping structure, which prevents flagellin subunits (transported through the central channel of the flagellum) from leaking out without polymerization at the distal end.</text>
</comment>
<gene>
    <name evidence="8" type="primary">fliD</name>
    <name evidence="8" type="ORF">ACFSYH_13895</name>
</gene>
<keyword evidence="9" id="KW-1185">Reference proteome</keyword>
<keyword evidence="8" id="KW-0969">Cilium</keyword>
<keyword evidence="3" id="KW-0175">Coiled coil</keyword>
<dbReference type="Pfam" id="PF07195">
    <property type="entry name" value="FliD_C"/>
    <property type="match status" value="1"/>
</dbReference>
<feature type="domain" description="Flagellar hook-associated protein 2 C-terminal" evidence="7">
    <location>
        <begin position="223"/>
        <end position="435"/>
    </location>
</feature>
<dbReference type="RefSeq" id="WP_377467891.1">
    <property type="nucleotide sequence ID" value="NZ_JBHUOP010000008.1"/>
</dbReference>
<dbReference type="InterPro" id="IPR003481">
    <property type="entry name" value="FliD_N"/>
</dbReference>
<reference evidence="9" key="1">
    <citation type="journal article" date="2019" name="Int. J. Syst. Evol. Microbiol.">
        <title>The Global Catalogue of Microorganisms (GCM) 10K type strain sequencing project: providing services to taxonomists for standard genome sequencing and annotation.</title>
        <authorList>
            <consortium name="The Broad Institute Genomics Platform"/>
            <consortium name="The Broad Institute Genome Sequencing Center for Infectious Disease"/>
            <person name="Wu L."/>
            <person name="Ma J."/>
        </authorList>
    </citation>
    <scope>NUCLEOTIDE SEQUENCE [LARGE SCALE GENOMIC DNA]</scope>
    <source>
        <strain evidence="9">KCTC 33576</strain>
    </source>
</reference>
<dbReference type="EMBL" id="JBHUOP010000008">
    <property type="protein sequence ID" value="MFD2841654.1"/>
    <property type="molecule type" value="Genomic_DNA"/>
</dbReference>
<accession>A0ABW5XIV2</accession>
<comment type="similarity">
    <text evidence="1 5">Belongs to the FliD family.</text>
</comment>
<keyword evidence="5" id="KW-0964">Secreted</keyword>
<comment type="subcellular location">
    <subcellularLocation>
        <location evidence="5">Secreted</location>
    </subcellularLocation>
    <subcellularLocation>
        <location evidence="5">Bacterial flagellum</location>
    </subcellularLocation>
</comment>
<proteinExistence type="inferred from homology"/>
<evidence type="ECO:0000313" key="8">
    <source>
        <dbReference type="EMBL" id="MFD2841654.1"/>
    </source>
</evidence>
<evidence type="ECO:0000256" key="4">
    <source>
        <dbReference type="ARBA" id="ARBA00023143"/>
    </source>
</evidence>
<sequence>MGMSIGGIASGLKTAEIIEGLMQLEAVPQTYLKQKQSSTNNFVTALQALNAKVSSLADNAKNLTTADAFSKWTTTVSSNHASATASTSASTTDLTFKVNHLAQGRSALTSKVADAQTLVTDGKFTFTTGTQDTDSFKEWSIDVAEDATLSDIADAITKGNSGLRASVITTGDGSRLQLTNTKTGVAAGQFEITSGDGSVTLQNLKDAQDAEIELWPGMGLADSIVTSSSNTFTDLAGGVSLTVAKVHAADDEPTSLTVNQDTAAITKLASNLVSQVGQVLSEISSRSSITTTGTGSNTKTTGGLFTGDAQARLLTSQISNALSYPVDGKSPSVIGIDIQKDGTFVFDEAKFTEALTADPEGTQAFLTELGSRVEAVASAASDKYEGSITKRIESQQTLSSEYSKQIEDWDRRLKLREESLKATYTAMEVALSKMQGTMSQLSGQLSQLANLNSSS</sequence>
<keyword evidence="4 5" id="KW-0975">Bacterial flagellum</keyword>
<feature type="domain" description="Flagellar hook-associated protein 2 N-terminal" evidence="6">
    <location>
        <begin position="10"/>
        <end position="104"/>
    </location>
</feature>
<dbReference type="InterPro" id="IPR040026">
    <property type="entry name" value="FliD"/>
</dbReference>
<organism evidence="8 9">
    <name type="scientific">Populibacterium corticicola</name>
    <dbReference type="NCBI Taxonomy" id="1812826"/>
    <lineage>
        <taxon>Bacteria</taxon>
        <taxon>Bacillati</taxon>
        <taxon>Actinomycetota</taxon>
        <taxon>Actinomycetes</taxon>
        <taxon>Micrococcales</taxon>
        <taxon>Jonesiaceae</taxon>
        <taxon>Populibacterium</taxon>
    </lineage>
</organism>
<comment type="subunit">
    <text evidence="2 5">Homopentamer.</text>
</comment>
<dbReference type="InterPro" id="IPR010809">
    <property type="entry name" value="FliD_C"/>
</dbReference>
<dbReference type="Proteomes" id="UP001597391">
    <property type="component" value="Unassembled WGS sequence"/>
</dbReference>
<comment type="caution">
    <text evidence="8">The sequence shown here is derived from an EMBL/GenBank/DDBJ whole genome shotgun (WGS) entry which is preliminary data.</text>
</comment>
<evidence type="ECO:0000259" key="7">
    <source>
        <dbReference type="Pfam" id="PF07195"/>
    </source>
</evidence>
<keyword evidence="8" id="KW-0966">Cell projection</keyword>
<evidence type="ECO:0000313" key="9">
    <source>
        <dbReference type="Proteomes" id="UP001597391"/>
    </source>
</evidence>
<dbReference type="PANTHER" id="PTHR30288">
    <property type="entry name" value="FLAGELLAR CAP/ASSEMBLY PROTEIN FLID"/>
    <property type="match status" value="1"/>
</dbReference>
<evidence type="ECO:0000256" key="3">
    <source>
        <dbReference type="ARBA" id="ARBA00023054"/>
    </source>
</evidence>
<evidence type="ECO:0000256" key="1">
    <source>
        <dbReference type="ARBA" id="ARBA00009764"/>
    </source>
</evidence>
<name>A0ABW5XIV2_9MICO</name>
<evidence type="ECO:0000256" key="2">
    <source>
        <dbReference type="ARBA" id="ARBA00011255"/>
    </source>
</evidence>
<dbReference type="PANTHER" id="PTHR30288:SF0">
    <property type="entry name" value="FLAGELLAR HOOK-ASSOCIATED PROTEIN 2"/>
    <property type="match status" value="1"/>
</dbReference>
<evidence type="ECO:0000259" key="6">
    <source>
        <dbReference type="Pfam" id="PF02465"/>
    </source>
</evidence>